<dbReference type="InterPro" id="IPR019734">
    <property type="entry name" value="TPR_rpt"/>
</dbReference>
<dbReference type="PROSITE" id="PS50005">
    <property type="entry name" value="TPR"/>
    <property type="match status" value="1"/>
</dbReference>
<dbReference type="InterPro" id="IPR011990">
    <property type="entry name" value="TPR-like_helical_dom_sf"/>
</dbReference>
<keyword evidence="2" id="KW-0802">TPR repeat</keyword>
<reference evidence="4" key="2">
    <citation type="submission" date="2013-12" db="EMBL/GenBank/DDBJ databases">
        <authorList>
            <person name="Yu Y."/>
            <person name="Lee S."/>
            <person name="de Baynast K."/>
            <person name="Wissotski M."/>
            <person name="Liu L."/>
            <person name="Talag J."/>
            <person name="Goicoechea J."/>
            <person name="Angelova A."/>
            <person name="Jetty R."/>
            <person name="Kudrna D."/>
            <person name="Golser W."/>
            <person name="Rivera L."/>
            <person name="Zhang J."/>
            <person name="Wing R."/>
        </authorList>
    </citation>
    <scope>NUCLEOTIDE SEQUENCE</scope>
</reference>
<dbReference type="SUPFAM" id="SSF48403">
    <property type="entry name" value="Ankyrin repeat"/>
    <property type="match status" value="1"/>
</dbReference>
<feature type="repeat" description="ANK" evidence="1">
    <location>
        <begin position="47"/>
        <end position="79"/>
    </location>
</feature>
<sequence>MEKQQRERMLLLRSHRALHLAATEGRIDVLTYLLDDLRLDVNQTNDNGETPLFLSAFFGRTAATRYLLYHGADPMILNKAGSPLHGAARKGHSEIVEMLLSRGTDIVFHPLCGTPLHTAATWGQGSTMKILLDHDADPNKVFNLDDTPLIMAISSKSLDCVKLLIQAGADVNFRDSNGATYVMMAANYGFSGIMKCLLDAGANPNIPDDFGAFPIEVAALQDHREIVEMLFPLTSPIPALPDWSIDGIFSHAKTLPEDICGEKIAQLKLQGKEAFRRKEYLLAGQLYTKWPNLAYWPKACYRQGAAFMLLKEYKNACEAFADGLKLDPTNVDIEKALRAAFQAMKNDR</sequence>
<dbReference type="HOGENOM" id="CLU_000134_44_6_1"/>
<protein>
    <submittedName>
        <fullName evidence="3">Uncharacterized protein</fullName>
    </submittedName>
</protein>
<dbReference type="AlphaFoldDB" id="A0A0D9XB92"/>
<dbReference type="PRINTS" id="PR01415">
    <property type="entry name" value="ANKYRIN"/>
</dbReference>
<feature type="repeat" description="ANK" evidence="1">
    <location>
        <begin position="79"/>
        <end position="106"/>
    </location>
</feature>
<dbReference type="eggNOG" id="KOG0504">
    <property type="taxonomic scope" value="Eukaryota"/>
</dbReference>
<feature type="repeat" description="ANK" evidence="1">
    <location>
        <begin position="144"/>
        <end position="176"/>
    </location>
</feature>
<dbReference type="SMART" id="SM00248">
    <property type="entry name" value="ANK"/>
    <property type="match status" value="6"/>
</dbReference>
<feature type="repeat" description="ANK" evidence="1">
    <location>
        <begin position="177"/>
        <end position="209"/>
    </location>
</feature>
<dbReference type="InterPro" id="IPR036770">
    <property type="entry name" value="Ankyrin_rpt-contain_sf"/>
</dbReference>
<proteinExistence type="predicted"/>
<evidence type="ECO:0000256" key="1">
    <source>
        <dbReference type="PROSITE-ProRule" id="PRU00023"/>
    </source>
</evidence>
<dbReference type="SMART" id="SM00028">
    <property type="entry name" value="TPR"/>
    <property type="match status" value="1"/>
</dbReference>
<evidence type="ECO:0000313" key="4">
    <source>
        <dbReference type="Proteomes" id="UP000032180"/>
    </source>
</evidence>
<feature type="repeat" description="TPR" evidence="2">
    <location>
        <begin position="297"/>
        <end position="330"/>
    </location>
</feature>
<evidence type="ECO:0000256" key="2">
    <source>
        <dbReference type="PROSITE-ProRule" id="PRU00339"/>
    </source>
</evidence>
<keyword evidence="4" id="KW-1185">Reference proteome</keyword>
<dbReference type="STRING" id="77586.A0A0D9XB92"/>
<reference evidence="3 4" key="1">
    <citation type="submission" date="2012-08" db="EMBL/GenBank/DDBJ databases">
        <title>Oryza genome evolution.</title>
        <authorList>
            <person name="Wing R.A."/>
        </authorList>
    </citation>
    <scope>NUCLEOTIDE SEQUENCE</scope>
</reference>
<keyword evidence="1" id="KW-0040">ANK repeat</keyword>
<dbReference type="PANTHER" id="PTHR46224:SF5">
    <property type="entry name" value="OS09G0124800 PROTEIN"/>
    <property type="match status" value="1"/>
</dbReference>
<dbReference type="Gene3D" id="1.25.40.20">
    <property type="entry name" value="Ankyrin repeat-containing domain"/>
    <property type="match status" value="2"/>
</dbReference>
<dbReference type="PROSITE" id="PS50088">
    <property type="entry name" value="ANK_REPEAT"/>
    <property type="match status" value="5"/>
</dbReference>
<dbReference type="Pfam" id="PF12796">
    <property type="entry name" value="Ank_2"/>
    <property type="match status" value="2"/>
</dbReference>
<organism evidence="3 4">
    <name type="scientific">Leersia perrieri</name>
    <dbReference type="NCBI Taxonomy" id="77586"/>
    <lineage>
        <taxon>Eukaryota</taxon>
        <taxon>Viridiplantae</taxon>
        <taxon>Streptophyta</taxon>
        <taxon>Embryophyta</taxon>
        <taxon>Tracheophyta</taxon>
        <taxon>Spermatophyta</taxon>
        <taxon>Magnoliopsida</taxon>
        <taxon>Liliopsida</taxon>
        <taxon>Poales</taxon>
        <taxon>Poaceae</taxon>
        <taxon>BOP clade</taxon>
        <taxon>Oryzoideae</taxon>
        <taxon>Oryzeae</taxon>
        <taxon>Oryzinae</taxon>
        <taxon>Leersia</taxon>
    </lineage>
</organism>
<dbReference type="PROSITE" id="PS50297">
    <property type="entry name" value="ANK_REP_REGION"/>
    <property type="match status" value="5"/>
</dbReference>
<feature type="repeat" description="ANK" evidence="1">
    <location>
        <begin position="114"/>
        <end position="143"/>
    </location>
</feature>
<dbReference type="EnsemblPlants" id="LPERR09G00470.2">
    <property type="protein sequence ID" value="LPERR09G00470.2"/>
    <property type="gene ID" value="LPERR09G00470"/>
</dbReference>
<dbReference type="Proteomes" id="UP000032180">
    <property type="component" value="Chromosome 9"/>
</dbReference>
<dbReference type="InterPro" id="IPR051616">
    <property type="entry name" value="Cul2-RING_E3_ligase_SR"/>
</dbReference>
<dbReference type="Gene3D" id="1.25.40.10">
    <property type="entry name" value="Tetratricopeptide repeat domain"/>
    <property type="match status" value="1"/>
</dbReference>
<evidence type="ECO:0000313" key="3">
    <source>
        <dbReference type="EnsemblPlants" id="LPERR09G00470.2"/>
    </source>
</evidence>
<dbReference type="SUPFAM" id="SSF48452">
    <property type="entry name" value="TPR-like"/>
    <property type="match status" value="1"/>
</dbReference>
<reference evidence="3" key="3">
    <citation type="submission" date="2015-04" db="UniProtKB">
        <authorList>
            <consortium name="EnsemblPlants"/>
        </authorList>
    </citation>
    <scope>IDENTIFICATION</scope>
</reference>
<dbReference type="PANTHER" id="PTHR46224">
    <property type="entry name" value="ANKYRIN REPEAT FAMILY PROTEIN"/>
    <property type="match status" value="1"/>
</dbReference>
<dbReference type="InterPro" id="IPR002110">
    <property type="entry name" value="Ankyrin_rpt"/>
</dbReference>
<dbReference type="Pfam" id="PF00023">
    <property type="entry name" value="Ank"/>
    <property type="match status" value="1"/>
</dbReference>
<name>A0A0D9XB92_9ORYZ</name>
<accession>A0A0D9XB92</accession>
<dbReference type="Gramene" id="LPERR09G00470.2">
    <property type="protein sequence ID" value="LPERR09G00470.2"/>
    <property type="gene ID" value="LPERR09G00470"/>
</dbReference>